<dbReference type="Pfam" id="PF08387">
    <property type="entry name" value="FBD"/>
    <property type="match status" value="1"/>
</dbReference>
<dbReference type="SMART" id="SM00256">
    <property type="entry name" value="FBOX"/>
    <property type="match status" value="1"/>
</dbReference>
<accession>A0ABM0WPK4</accession>
<dbReference type="SMART" id="SM00579">
    <property type="entry name" value="FBD"/>
    <property type="match status" value="1"/>
</dbReference>
<dbReference type="Proteomes" id="UP000694864">
    <property type="component" value="Chromosome 2"/>
</dbReference>
<evidence type="ECO:0000259" key="1">
    <source>
        <dbReference type="PROSITE" id="PS50181"/>
    </source>
</evidence>
<dbReference type="PANTHER" id="PTHR31900">
    <property type="entry name" value="F-BOX/RNI SUPERFAMILY PROTEIN-RELATED"/>
    <property type="match status" value="1"/>
</dbReference>
<dbReference type="InterPro" id="IPR055411">
    <property type="entry name" value="LRR_FXL15/At3g58940/PEG3-like"/>
</dbReference>
<evidence type="ECO:0000313" key="3">
    <source>
        <dbReference type="RefSeq" id="XP_010474231.1"/>
    </source>
</evidence>
<dbReference type="PROSITE" id="PS50181">
    <property type="entry name" value="FBOX"/>
    <property type="match status" value="1"/>
</dbReference>
<dbReference type="InterPro" id="IPR001810">
    <property type="entry name" value="F-box_dom"/>
</dbReference>
<proteinExistence type="predicted"/>
<keyword evidence="2" id="KW-1185">Reference proteome</keyword>
<reference evidence="2" key="1">
    <citation type="journal article" date="2014" name="Nat. Commun.">
        <title>The emerging biofuel crop Camelina sativa retains a highly undifferentiated hexaploid genome structure.</title>
        <authorList>
            <person name="Kagale S."/>
            <person name="Koh C."/>
            <person name="Nixon J."/>
            <person name="Bollina V."/>
            <person name="Clarke W.E."/>
            <person name="Tuteja R."/>
            <person name="Spillane C."/>
            <person name="Robinson S.J."/>
            <person name="Links M.G."/>
            <person name="Clarke C."/>
            <person name="Higgins E.E."/>
            <person name="Huebert T."/>
            <person name="Sharpe A.G."/>
            <person name="Parkin I.A."/>
        </authorList>
    </citation>
    <scope>NUCLEOTIDE SEQUENCE [LARGE SCALE GENOMIC DNA]</scope>
    <source>
        <strain evidence="2">cv. DH55</strain>
    </source>
</reference>
<dbReference type="SUPFAM" id="SSF52047">
    <property type="entry name" value="RNI-like"/>
    <property type="match status" value="1"/>
</dbReference>
<gene>
    <name evidence="3" type="primary">LOC104753718</name>
</gene>
<evidence type="ECO:0000313" key="2">
    <source>
        <dbReference type="Proteomes" id="UP000694864"/>
    </source>
</evidence>
<dbReference type="PANTHER" id="PTHR31900:SF25">
    <property type="entry name" value="FBD DOMAIN-CONTAINING PROTEIN"/>
    <property type="match status" value="1"/>
</dbReference>
<dbReference type="CDD" id="cd22160">
    <property type="entry name" value="F-box_AtFBL13-like"/>
    <property type="match status" value="1"/>
</dbReference>
<dbReference type="InterPro" id="IPR053781">
    <property type="entry name" value="F-box_AtFBL13-like"/>
</dbReference>
<dbReference type="Pfam" id="PF24758">
    <property type="entry name" value="LRR_At5g56370"/>
    <property type="match status" value="1"/>
</dbReference>
<protein>
    <submittedName>
        <fullName evidence="3">FBD-associated F-box protein At5g53635</fullName>
    </submittedName>
</protein>
<dbReference type="Pfam" id="PF00646">
    <property type="entry name" value="F-box"/>
    <property type="match status" value="1"/>
</dbReference>
<dbReference type="RefSeq" id="XP_010474231.1">
    <property type="nucleotide sequence ID" value="XM_010475929.1"/>
</dbReference>
<feature type="domain" description="F-box" evidence="1">
    <location>
        <begin position="21"/>
        <end position="57"/>
    </location>
</feature>
<dbReference type="Gene3D" id="3.80.10.10">
    <property type="entry name" value="Ribonuclease Inhibitor"/>
    <property type="match status" value="1"/>
</dbReference>
<organism evidence="2 3">
    <name type="scientific">Camelina sativa</name>
    <name type="common">False flax</name>
    <name type="synonym">Myagrum sativum</name>
    <dbReference type="NCBI Taxonomy" id="90675"/>
    <lineage>
        <taxon>Eukaryota</taxon>
        <taxon>Viridiplantae</taxon>
        <taxon>Streptophyta</taxon>
        <taxon>Embryophyta</taxon>
        <taxon>Tracheophyta</taxon>
        <taxon>Spermatophyta</taxon>
        <taxon>Magnoliopsida</taxon>
        <taxon>eudicotyledons</taxon>
        <taxon>Gunneridae</taxon>
        <taxon>Pentapetalae</taxon>
        <taxon>rosids</taxon>
        <taxon>malvids</taxon>
        <taxon>Brassicales</taxon>
        <taxon>Brassicaceae</taxon>
        <taxon>Camelineae</taxon>
        <taxon>Camelina</taxon>
    </lineage>
</organism>
<dbReference type="GeneID" id="104753718"/>
<dbReference type="Gene3D" id="1.20.1280.50">
    <property type="match status" value="1"/>
</dbReference>
<reference evidence="3" key="2">
    <citation type="submission" date="2025-08" db="UniProtKB">
        <authorList>
            <consortium name="RefSeq"/>
        </authorList>
    </citation>
    <scope>IDENTIFICATION</scope>
    <source>
        <tissue evidence="3">Leaf</tissue>
    </source>
</reference>
<dbReference type="InterPro" id="IPR032675">
    <property type="entry name" value="LRR_dom_sf"/>
</dbReference>
<dbReference type="InterPro" id="IPR050232">
    <property type="entry name" value="FBL13/AtMIF1-like"/>
</dbReference>
<name>A0ABM0WPK4_CAMSA</name>
<sequence length="397" mass="45437">MVGRERANRAYRRGLGQRLKEDRINQLPDHLICHILSHLPPQDSVKTSVLTKRWRSLWHLVLSLEVVCWNDRDFNALMSFGDSFFDSNRISYIHDLKLTINKSPIWVNEASQLTSWIDAAVKRKMKHLDLKFDGTLPISLYTCETLVSLKLCLVKLPKSEFVSLPCLKTMHLTSVWNHNDENIERLVSSCPVLEELEIKGRVLYDATVIRVLSRALKKISIESMFYLSDSGSGIVIDAPQLHFLNIGDNLPESIMITNMDSNAKLVLRIPSWCEASNLSSQRNRLHSFLPQISNVKDMSIHQETLQVSYDDSAEGIMNHFSFLPQCLLSSLGFVDLKVRIWGLAAEMELVRHFLENSANLKKLALPLYYDALQIQDDFVKKLLKIPTLSTECEVVFL</sequence>
<dbReference type="InterPro" id="IPR006566">
    <property type="entry name" value="FBD"/>
</dbReference>
<dbReference type="InterPro" id="IPR036047">
    <property type="entry name" value="F-box-like_dom_sf"/>
</dbReference>
<dbReference type="SUPFAM" id="SSF81383">
    <property type="entry name" value="F-box domain"/>
    <property type="match status" value="1"/>
</dbReference>